<dbReference type="Proteomes" id="UP001321786">
    <property type="component" value="Chromosome"/>
</dbReference>
<evidence type="ECO:0000313" key="4">
    <source>
        <dbReference type="Proteomes" id="UP001321786"/>
    </source>
</evidence>
<comment type="similarity">
    <text evidence="1">Belongs to the DnaB/DnaD family.</text>
</comment>
<evidence type="ECO:0000259" key="2">
    <source>
        <dbReference type="Pfam" id="PF07261"/>
    </source>
</evidence>
<feature type="domain" description="DnaB/C C-terminal" evidence="2">
    <location>
        <begin position="142"/>
        <end position="211"/>
    </location>
</feature>
<feature type="domain" description="DnaB/C C-terminal" evidence="2">
    <location>
        <begin position="235"/>
        <end position="296"/>
    </location>
</feature>
<evidence type="ECO:0000313" key="3">
    <source>
        <dbReference type="EMBL" id="BEP30403.1"/>
    </source>
</evidence>
<dbReference type="PANTHER" id="PTHR37293">
    <property type="entry name" value="PHAGE REPLICATION PROTEIN-RELATED"/>
    <property type="match status" value="1"/>
</dbReference>
<dbReference type="InterPro" id="IPR006343">
    <property type="entry name" value="DnaB/C_C"/>
</dbReference>
<proteinExistence type="inferred from homology"/>
<dbReference type="Gene3D" id="1.10.10.630">
    <property type="entry name" value="DnaD domain-like"/>
    <property type="match status" value="2"/>
</dbReference>
<dbReference type="AlphaFoldDB" id="A0AAU9EA51"/>
<keyword evidence="4" id="KW-1185">Reference proteome</keyword>
<dbReference type="PANTHER" id="PTHR37293:SF5">
    <property type="entry name" value="DNA REPLICATION PROTEIN"/>
    <property type="match status" value="1"/>
</dbReference>
<dbReference type="PIRSF" id="PIRSF033722">
    <property type="entry name" value="DnaD_CA_C3587_prd"/>
    <property type="match status" value="1"/>
</dbReference>
<dbReference type="SUPFAM" id="SSF158499">
    <property type="entry name" value="DnaD domain-like"/>
    <property type="match status" value="2"/>
</dbReference>
<name>A0AAU9EA51_9FIRM</name>
<sequence>MGFKNQITKVDFGSITIENIFINDFMCSANGTYVKVYLLGYKYAVDNDENIDFNNSSIAKHLNIPLEDVLNAWDFWQKKGIIKKSNIDDSVNYDVEFISLRQLYIDNNYKVNNNEVSYERKTSNSDLIEINKSPEIKNMFYKIDQFMRRNLSPNERLEVLNFLLDNNVDPDVVTMAFEYSIETKNVKNIKYALKVLNAWVDNGLITVDLIENNLKQSNKYYRAYRAIYKSLGYSNLITSGDKEIIDIWLQKYDLSLEFILEVIKESSKKTSNVNMNYMHSIVKNLYKNKINTIEGFKTFKTTHTNTKKSYSNSKTAPSKTKFHNFEKSKSNYSNEDIEKILGIKK</sequence>
<gene>
    <name evidence="3" type="ORF">HLPR_27340</name>
</gene>
<dbReference type="NCBIfam" id="TIGR01446">
    <property type="entry name" value="DnaD_dom"/>
    <property type="match status" value="1"/>
</dbReference>
<dbReference type="EMBL" id="AP028654">
    <property type="protein sequence ID" value="BEP30403.1"/>
    <property type="molecule type" value="Genomic_DNA"/>
</dbReference>
<dbReference type="InterPro" id="IPR034829">
    <property type="entry name" value="DnaD-like_sf"/>
</dbReference>
<dbReference type="InterPro" id="IPR017019">
    <property type="entry name" value="DNA_replication_prd_bac"/>
</dbReference>
<protein>
    <submittedName>
        <fullName evidence="3">DnaD domain protein</fullName>
    </submittedName>
</protein>
<dbReference type="KEGG" id="hprf:HLPR_27340"/>
<dbReference type="InterPro" id="IPR053162">
    <property type="entry name" value="DnaD"/>
</dbReference>
<reference evidence="3 4" key="1">
    <citation type="submission" date="2023-08" db="EMBL/GenBank/DDBJ databases">
        <title>Helicovermis profunda gen. nov., sp. nov., a novel mesophilic, fermentative bacterium within the Bacillota from a deep-sea hydrothermal vent chimney.</title>
        <authorList>
            <person name="Miyazaki U."/>
            <person name="Mizutani D."/>
            <person name="Hashimoto Y."/>
            <person name="Tame A."/>
            <person name="Sawayama S."/>
            <person name="Miyazaki J."/>
            <person name="Takai K."/>
            <person name="Nakagawa S."/>
        </authorList>
    </citation>
    <scope>NUCLEOTIDE SEQUENCE [LARGE SCALE GENOMIC DNA]</scope>
    <source>
        <strain evidence="3 4">S502</strain>
    </source>
</reference>
<accession>A0AAU9EA51</accession>
<dbReference type="Pfam" id="PF07261">
    <property type="entry name" value="DnaB_2"/>
    <property type="match status" value="2"/>
</dbReference>
<organism evidence="3 4">
    <name type="scientific">Helicovermis profundi</name>
    <dbReference type="NCBI Taxonomy" id="3065157"/>
    <lineage>
        <taxon>Bacteria</taxon>
        <taxon>Bacillati</taxon>
        <taxon>Bacillota</taxon>
        <taxon>Clostridia</taxon>
        <taxon>Helicovermis</taxon>
    </lineage>
</organism>
<dbReference type="RefSeq" id="WP_338535989.1">
    <property type="nucleotide sequence ID" value="NZ_AP028654.1"/>
</dbReference>
<evidence type="ECO:0000256" key="1">
    <source>
        <dbReference type="ARBA" id="ARBA00093462"/>
    </source>
</evidence>